<dbReference type="InterPro" id="IPR023210">
    <property type="entry name" value="NADP_OxRdtase_dom"/>
</dbReference>
<dbReference type="InterPro" id="IPR036812">
    <property type="entry name" value="NAD(P)_OxRdtase_dom_sf"/>
</dbReference>
<dbReference type="InterPro" id="IPR050791">
    <property type="entry name" value="Aldo-Keto_reductase"/>
</dbReference>
<comment type="caution">
    <text evidence="3">The sequence shown here is derived from an EMBL/GenBank/DDBJ whole genome shotgun (WGS) entry which is preliminary data.</text>
</comment>
<organism evidence="3 4">
    <name type="scientific">Streptomyces atriruber</name>
    <dbReference type="NCBI Taxonomy" id="545121"/>
    <lineage>
        <taxon>Bacteria</taxon>
        <taxon>Bacillati</taxon>
        <taxon>Actinomycetota</taxon>
        <taxon>Actinomycetes</taxon>
        <taxon>Kitasatosporales</taxon>
        <taxon>Streptomycetaceae</taxon>
        <taxon>Streptomyces</taxon>
    </lineage>
</organism>
<sequence length="338" mass="35792">MRTLTLGNTGPQTSALGLGCMGMSALYGEADRTESIATIHAALEAGVTLLDTGDFYAMGHNEMLIGEALRAAPAARREQALTSVKFGALRDPDGGWSGYDGRPAAVKNFAAYSLQRLGVDHIDVYRIARIDPDVPVEETVGAIAELVEKGHVRHIGLSEVGADTLRRAAATAPISDLQIEYSLISRGIEAEILPTAAELGIGVTAYGVLSRGLISGHFTRDRKLAANDFRSMSPRFQGENLDRNLDLVDALRKIAEQKGVSVAQTAIAWVLAQGPRHDAAIVPLVGARRRDRLTEALGALDVTLDEADLAAIEAAVPAGAAAGARYPDSQMAHLDSEH</sequence>
<evidence type="ECO:0000259" key="2">
    <source>
        <dbReference type="Pfam" id="PF00248"/>
    </source>
</evidence>
<dbReference type="PANTHER" id="PTHR43625">
    <property type="entry name" value="AFLATOXIN B1 ALDEHYDE REDUCTASE"/>
    <property type="match status" value="1"/>
</dbReference>
<accession>A0ABV3BWM8</accession>
<evidence type="ECO:0000256" key="1">
    <source>
        <dbReference type="ARBA" id="ARBA00023002"/>
    </source>
</evidence>
<dbReference type="RefSeq" id="WP_359354500.1">
    <property type="nucleotide sequence ID" value="NZ_JBEYXV010000017.1"/>
</dbReference>
<dbReference type="Gene3D" id="3.20.20.100">
    <property type="entry name" value="NADP-dependent oxidoreductase domain"/>
    <property type="match status" value="1"/>
</dbReference>
<evidence type="ECO:0000313" key="4">
    <source>
        <dbReference type="Proteomes" id="UP001551176"/>
    </source>
</evidence>
<proteinExistence type="predicted"/>
<dbReference type="EMBL" id="JBEYXV010000017">
    <property type="protein sequence ID" value="MEU6824825.1"/>
    <property type="molecule type" value="Genomic_DNA"/>
</dbReference>
<dbReference type="Pfam" id="PF00248">
    <property type="entry name" value="Aldo_ket_red"/>
    <property type="match status" value="1"/>
</dbReference>
<dbReference type="PROSITE" id="PS51257">
    <property type="entry name" value="PROKAR_LIPOPROTEIN"/>
    <property type="match status" value="1"/>
</dbReference>
<reference evidence="3 4" key="1">
    <citation type="submission" date="2024-06" db="EMBL/GenBank/DDBJ databases">
        <title>The Natural Products Discovery Center: Release of the First 8490 Sequenced Strains for Exploring Actinobacteria Biosynthetic Diversity.</title>
        <authorList>
            <person name="Kalkreuter E."/>
            <person name="Kautsar S.A."/>
            <person name="Yang D."/>
            <person name="Bader C.D."/>
            <person name="Teijaro C.N."/>
            <person name="Fluegel L."/>
            <person name="Davis C.M."/>
            <person name="Simpson J.R."/>
            <person name="Lauterbach L."/>
            <person name="Steele A.D."/>
            <person name="Gui C."/>
            <person name="Meng S."/>
            <person name="Li G."/>
            <person name="Viehrig K."/>
            <person name="Ye F."/>
            <person name="Su P."/>
            <person name="Kiefer A.F."/>
            <person name="Nichols A."/>
            <person name="Cepeda A.J."/>
            <person name="Yan W."/>
            <person name="Fan B."/>
            <person name="Jiang Y."/>
            <person name="Adhikari A."/>
            <person name="Zheng C.-J."/>
            <person name="Schuster L."/>
            <person name="Cowan T.M."/>
            <person name="Smanski M.J."/>
            <person name="Chevrette M.G."/>
            <person name="De Carvalho L.P.S."/>
            <person name="Shen B."/>
        </authorList>
    </citation>
    <scope>NUCLEOTIDE SEQUENCE [LARGE SCALE GENOMIC DNA]</scope>
    <source>
        <strain evidence="3 4">NPDC046838</strain>
    </source>
</reference>
<evidence type="ECO:0000313" key="3">
    <source>
        <dbReference type="EMBL" id="MEU6824825.1"/>
    </source>
</evidence>
<keyword evidence="4" id="KW-1185">Reference proteome</keyword>
<dbReference type="PANTHER" id="PTHR43625:SF40">
    <property type="entry name" value="ALDO-KETO REDUCTASE YAKC [NADP(+)]"/>
    <property type="match status" value="1"/>
</dbReference>
<gene>
    <name evidence="3" type="ORF">ABZ921_29705</name>
</gene>
<protein>
    <submittedName>
        <fullName evidence="3">Aldo/keto reductase</fullName>
    </submittedName>
</protein>
<dbReference type="Proteomes" id="UP001551176">
    <property type="component" value="Unassembled WGS sequence"/>
</dbReference>
<name>A0ABV3BWM8_9ACTN</name>
<keyword evidence="1" id="KW-0560">Oxidoreductase</keyword>
<dbReference type="SUPFAM" id="SSF51430">
    <property type="entry name" value="NAD(P)-linked oxidoreductase"/>
    <property type="match status" value="1"/>
</dbReference>
<feature type="domain" description="NADP-dependent oxidoreductase" evidence="2">
    <location>
        <begin position="16"/>
        <end position="315"/>
    </location>
</feature>